<proteinExistence type="predicted"/>
<dbReference type="OrthoDB" id="115324at2759"/>
<gene>
    <name evidence="1" type="ORF">PHMEG_0007960</name>
</gene>
<name>A0A225WKD3_9STRA</name>
<sequence length="95" mass="10307">MARVVCILPGCIRVDEWSYGVVSGYTASATTGILHISSSDGPARFPLTNVESIIKVDPLNRTPFDFALANDQISTTFEHLVSSRMCTFHAICGTK</sequence>
<dbReference type="EMBL" id="NBNE01000655">
    <property type="protein sequence ID" value="OWZ18012.1"/>
    <property type="molecule type" value="Genomic_DNA"/>
</dbReference>
<dbReference type="AlphaFoldDB" id="A0A225WKD3"/>
<accession>A0A225WKD3</accession>
<organism evidence="1 2">
    <name type="scientific">Phytophthora megakarya</name>
    <dbReference type="NCBI Taxonomy" id="4795"/>
    <lineage>
        <taxon>Eukaryota</taxon>
        <taxon>Sar</taxon>
        <taxon>Stramenopiles</taxon>
        <taxon>Oomycota</taxon>
        <taxon>Peronosporomycetes</taxon>
        <taxon>Peronosporales</taxon>
        <taxon>Peronosporaceae</taxon>
        <taxon>Phytophthora</taxon>
    </lineage>
</organism>
<comment type="caution">
    <text evidence="1">The sequence shown here is derived from an EMBL/GenBank/DDBJ whole genome shotgun (WGS) entry which is preliminary data.</text>
</comment>
<evidence type="ECO:0000313" key="2">
    <source>
        <dbReference type="Proteomes" id="UP000198211"/>
    </source>
</evidence>
<keyword evidence="2" id="KW-1185">Reference proteome</keyword>
<dbReference type="Proteomes" id="UP000198211">
    <property type="component" value="Unassembled WGS sequence"/>
</dbReference>
<evidence type="ECO:0000313" key="1">
    <source>
        <dbReference type="EMBL" id="OWZ18012.1"/>
    </source>
</evidence>
<protein>
    <submittedName>
        <fullName evidence="1">Uncharacterized protein</fullName>
    </submittedName>
</protein>
<reference evidence="2" key="1">
    <citation type="submission" date="2017-03" db="EMBL/GenBank/DDBJ databases">
        <title>Phytopthora megakarya and P. palmivora, two closely related causual agents of cacao black pod achieved similar genome size and gene model numbers by different mechanisms.</title>
        <authorList>
            <person name="Ali S."/>
            <person name="Shao J."/>
            <person name="Larry D.J."/>
            <person name="Kronmiller B."/>
            <person name="Shen D."/>
            <person name="Strem M.D."/>
            <person name="Melnick R.L."/>
            <person name="Guiltinan M.J."/>
            <person name="Tyler B.M."/>
            <person name="Meinhardt L.W."/>
            <person name="Bailey B.A."/>
        </authorList>
    </citation>
    <scope>NUCLEOTIDE SEQUENCE [LARGE SCALE GENOMIC DNA]</scope>
    <source>
        <strain evidence="2">zdho120</strain>
    </source>
</reference>